<evidence type="ECO:0000256" key="3">
    <source>
        <dbReference type="PROSITE-ProRule" id="PRU00339"/>
    </source>
</evidence>
<dbReference type="SMART" id="SM00028">
    <property type="entry name" value="TPR"/>
    <property type="match status" value="16"/>
</dbReference>
<dbReference type="Proteomes" id="UP000243579">
    <property type="component" value="Unassembled WGS sequence"/>
</dbReference>
<evidence type="ECO:0000313" key="5">
    <source>
        <dbReference type="EMBL" id="OQR85263.1"/>
    </source>
</evidence>
<evidence type="ECO:0000256" key="4">
    <source>
        <dbReference type="SAM" id="MobiDB-lite"/>
    </source>
</evidence>
<keyword evidence="1" id="KW-0677">Repeat</keyword>
<feature type="repeat" description="TPR" evidence="3">
    <location>
        <begin position="1231"/>
        <end position="1264"/>
    </location>
</feature>
<dbReference type="Pfam" id="PF13432">
    <property type="entry name" value="TPR_16"/>
    <property type="match status" value="2"/>
</dbReference>
<reference evidence="5 6" key="1">
    <citation type="journal article" date="2014" name="Genome Biol. Evol.">
        <title>The secreted proteins of Achlya hypogyna and Thraustotheca clavata identify the ancestral oomycete secretome and reveal gene acquisitions by horizontal gene transfer.</title>
        <authorList>
            <person name="Misner I."/>
            <person name="Blouin N."/>
            <person name="Leonard G."/>
            <person name="Richards T.A."/>
            <person name="Lane C.E."/>
        </authorList>
    </citation>
    <scope>NUCLEOTIDE SEQUENCE [LARGE SCALE GENOMIC DNA]</scope>
    <source>
        <strain evidence="5 6">ATCC 48635</strain>
    </source>
</reference>
<evidence type="ECO:0008006" key="7">
    <source>
        <dbReference type="Google" id="ProtNLM"/>
    </source>
</evidence>
<dbReference type="Pfam" id="PF07719">
    <property type="entry name" value="TPR_2"/>
    <property type="match status" value="1"/>
</dbReference>
<feature type="repeat" description="TPR" evidence="3">
    <location>
        <begin position="1648"/>
        <end position="1681"/>
    </location>
</feature>
<accession>A0A1V9YHR1</accession>
<feature type="repeat" description="TPR" evidence="3">
    <location>
        <begin position="1299"/>
        <end position="1332"/>
    </location>
</feature>
<comment type="caution">
    <text evidence="5">The sequence shown here is derived from an EMBL/GenBank/DDBJ whole genome shotgun (WGS) entry which is preliminary data.</text>
</comment>
<gene>
    <name evidence="5" type="ORF">ACHHYP_12036</name>
</gene>
<dbReference type="SUPFAM" id="SSF48452">
    <property type="entry name" value="TPR-like"/>
    <property type="match status" value="6"/>
</dbReference>
<feature type="region of interest" description="Disordered" evidence="4">
    <location>
        <begin position="28"/>
        <end position="50"/>
    </location>
</feature>
<proteinExistence type="predicted"/>
<protein>
    <recommendedName>
        <fullName evidence="7">UDP-N-acetylglucosamine-peptide N-acetylglucosaminyltransferase</fullName>
    </recommendedName>
</protein>
<dbReference type="PANTHER" id="PTHR44858:SF1">
    <property type="entry name" value="UDP-N-ACETYLGLUCOSAMINE--PEPTIDE N-ACETYLGLUCOSAMINYLTRANSFERASE SPINDLY-RELATED"/>
    <property type="match status" value="1"/>
</dbReference>
<evidence type="ECO:0000256" key="1">
    <source>
        <dbReference type="ARBA" id="ARBA00022737"/>
    </source>
</evidence>
<dbReference type="OrthoDB" id="160195at2759"/>
<organism evidence="5 6">
    <name type="scientific">Achlya hypogyna</name>
    <name type="common">Oomycete</name>
    <name type="synonym">Protoachlya hypogyna</name>
    <dbReference type="NCBI Taxonomy" id="1202772"/>
    <lineage>
        <taxon>Eukaryota</taxon>
        <taxon>Sar</taxon>
        <taxon>Stramenopiles</taxon>
        <taxon>Oomycota</taxon>
        <taxon>Saprolegniomycetes</taxon>
        <taxon>Saprolegniales</taxon>
        <taxon>Achlyaceae</taxon>
        <taxon>Achlya</taxon>
    </lineage>
</organism>
<evidence type="ECO:0000313" key="6">
    <source>
        <dbReference type="Proteomes" id="UP000243579"/>
    </source>
</evidence>
<dbReference type="InterPro" id="IPR019734">
    <property type="entry name" value="TPR_rpt"/>
</dbReference>
<dbReference type="EMBL" id="JNBR01001735">
    <property type="protein sequence ID" value="OQR85263.1"/>
    <property type="molecule type" value="Genomic_DNA"/>
</dbReference>
<sequence>MPDDDSLRRLSDVAKSIIKRRRSTLTRQNVANTDDDDDDDHDDHNNDNDQYFASKYHRMRHETQTMAPVERDVQAQWKWLNGKHAEAKAGLVAIASEYPTYPHVHFKLGFLHLIMHDANAAINAFTTEITALKSLPERKDEIKSKRLEDKVHLTAFLWCSYVGCEEAYTALHDEAKAQEAKDALVADGGTSLEACVAMGSLFARLGLLQRAETCFELAAVINPKDPTYLAEYATVLLLQRRPDRALSISSRCLVVAAPLSREVFCAMLSQATAYTRLRQLSKAKSVLTEVLDSLTPLVEAHMTPLLQNSEMDRATLRQLFFAAVQAEGCRALASGDLQRALDVYFRMANEYPDFQLPVVLVAPGSRDATGELLDTSYFAINGIVNVLMYLDEIEIRYGPDPCLYFHRYTTIGQHWCDAHTSANVYRALGNLRSFLHDLAALEQLQPHFMTSYLHRGSFGDYLDEDTMTWLPHRLLCAIYETAPEPPSPLRTTSLDETRVTNAAVVEYFETRLRYDPNDVYAELFMTDGLRRLEMSGQLSVLFRPAANHLLGDLSLAAVRQREAAGVSFDDTMCGLTDDVQPATSKSCAEALLTRYPTNPLCIFANFAFTVRVKHHSAHLREYADATKHFNSALDLLSGTLTAMEVAMHGRDKHHPVDAPTRWMYQSYTRAKYHAHVWRSVAHRLQLNTVDAMEDLKAAMSLLPRDPHGLVRAASFRDICEAVQLVKAMTMVHFGQPRHAITPLQTALESFRENGVGNDKAIAIDFIVRAGTSSFSLLPGELRKKMNEALALYNAPSDERAATNERNLRAQREKFATKILTIEALDTLYEAGVLKLSKGSVASAIQYFEALVHIKEAYVSTPVEALLDLQRCRDPRYIDEKLTIDITSSIKIYICHHRLSKRSIKLAKLHGMHIEAMEDMAVCLHYAPHDVDLYWRRAMLYRRYQNYEACLEDLSLAIELTLNGEVPTKLRGVRLERFKTLVLARSDVYTSLKDYQSGLEDLDTLLELHERSKDCDIAVAVSLHEKRSALLVSLRRYEQAIDWMIGGTQEMETALALSADAALSEKSILNNLLLGNLHCQVAMTSQKKHAVADHYLFPIPMCPLTSATTASLRKAAEYYDFVLTKQPDFPLAHFLRGRMHAFEGDCTGALECLDTCLRQDPGFVAAHFLRGSIRAQQCLPDLALAEFLTVRTKVPLYPGVQTSIGYCYYILGNARRAVSELTEAITQANHDATALYTRGCVLQELLALNRAIDDFTAAIALNPRFYQAYYQRGICRVLLQEYTAAIPDFKETVRLDIGMVEAYVLLGYAYYNTNQFELAREAYSLLLQERTTDGRALIYRGLCHYRLDDMDLALRDLHRAVVKIDSSLWFGYYVLAVCYHRKGDIENTAKHVALCVPFFKSVPTATTWMPTQPRWAPSAVFKHRKQCTHEALLKMAKFSCLQSKLPPEPSRSLLHGNIVQLHFSTHLALAVHPNSRQAYLRRLFRTTIRHVVFMARVVKEMEDIAYRATLLNTHLSNQLDAMAVAATINVPRGLFTDESVAWAHNLLGTMCHSYKKPEEALRNLTSAIAATPNNPIPYFNKGNVYFAMNAFPSALAEYKDALKADGDHIPSLVNAALVLRELGNEENACSDLAHAAQLLTPSTDPHTQVLVCYNYANALRQLDRPDEALDLYSRAIELSPLDIKLIHNRGSTSHSQMKFTAALQDYEAALQLDANAFETRLNRSQLYIASSRCYFAQQDLAVATRHTRRKLKWLYLA</sequence>
<keyword evidence="6" id="KW-1185">Reference proteome</keyword>
<dbReference type="InterPro" id="IPR013105">
    <property type="entry name" value="TPR_2"/>
</dbReference>
<name>A0A1V9YHR1_ACHHY</name>
<dbReference type="InterPro" id="IPR011990">
    <property type="entry name" value="TPR-like_helical_dom_sf"/>
</dbReference>
<dbReference type="PANTHER" id="PTHR44858">
    <property type="entry name" value="TETRATRICOPEPTIDE REPEAT PROTEIN 6"/>
    <property type="match status" value="1"/>
</dbReference>
<evidence type="ECO:0000256" key="2">
    <source>
        <dbReference type="ARBA" id="ARBA00022803"/>
    </source>
</evidence>
<dbReference type="InterPro" id="IPR050498">
    <property type="entry name" value="Ycf3"/>
</dbReference>
<keyword evidence="2 3" id="KW-0802">TPR repeat</keyword>
<dbReference type="STRING" id="1202772.A0A1V9YHR1"/>
<dbReference type="PROSITE" id="PS50005">
    <property type="entry name" value="TPR"/>
    <property type="match status" value="4"/>
</dbReference>
<dbReference type="Gene3D" id="1.25.40.10">
    <property type="entry name" value="Tetratricopeptide repeat domain"/>
    <property type="match status" value="7"/>
</dbReference>
<feature type="repeat" description="TPR" evidence="3">
    <location>
        <begin position="1574"/>
        <end position="1607"/>
    </location>
</feature>